<keyword evidence="3 4" id="KW-0539">Nucleus</keyword>
<dbReference type="InterPro" id="IPR009057">
    <property type="entry name" value="Homeodomain-like_sf"/>
</dbReference>
<evidence type="ECO:0000313" key="7">
    <source>
        <dbReference type="EMBL" id="KAA8584042.1"/>
    </source>
</evidence>
<feature type="region of interest" description="Disordered" evidence="5">
    <location>
        <begin position="40"/>
        <end position="85"/>
    </location>
</feature>
<evidence type="ECO:0000256" key="3">
    <source>
        <dbReference type="PROSITE-ProRule" id="PRU00108"/>
    </source>
</evidence>
<comment type="caution">
    <text evidence="7">The sequence shown here is derived from an EMBL/GenBank/DDBJ whole genome shotgun (WGS) entry which is preliminary data.</text>
</comment>
<evidence type="ECO:0000313" key="8">
    <source>
        <dbReference type="Proteomes" id="UP000327493"/>
    </source>
</evidence>
<comment type="subcellular location">
    <subcellularLocation>
        <location evidence="2 3 4">Nucleus</location>
    </subcellularLocation>
</comment>
<dbReference type="PANTHER" id="PTHR24333">
    <property type="entry name" value="HOMEO BOX HB9 LIKE A-RELATED"/>
    <property type="match status" value="1"/>
</dbReference>
<dbReference type="Pfam" id="PF00046">
    <property type="entry name" value="Homeodomain"/>
    <property type="match status" value="1"/>
</dbReference>
<sequence length="175" mass="19221">MVKYFSVDWLAQSHQQTARTVEGHGAGVDTSPTCRPHIPCMVQPRPPAFGKGYLQPKPRASKPDEPTEPAGRESGHDSSLMCSPFHPTSCASPISEISGYSSGYESEAASSEGSDVEKDGAQRRVRTKFTPEQIGKLEKIFTKHKYLDAGERVKAAQKLKLTETQGRTWFQNGII</sequence>
<dbReference type="AlphaFoldDB" id="A0A5J5CPV5"/>
<organism evidence="7 8">
    <name type="scientific">Etheostoma spectabile</name>
    <name type="common">orangethroat darter</name>
    <dbReference type="NCBI Taxonomy" id="54343"/>
    <lineage>
        <taxon>Eukaryota</taxon>
        <taxon>Metazoa</taxon>
        <taxon>Chordata</taxon>
        <taxon>Craniata</taxon>
        <taxon>Vertebrata</taxon>
        <taxon>Euteleostomi</taxon>
        <taxon>Actinopterygii</taxon>
        <taxon>Neopterygii</taxon>
        <taxon>Teleostei</taxon>
        <taxon>Neoteleostei</taxon>
        <taxon>Acanthomorphata</taxon>
        <taxon>Eupercaria</taxon>
        <taxon>Perciformes</taxon>
        <taxon>Percoidei</taxon>
        <taxon>Percidae</taxon>
        <taxon>Etheostomatinae</taxon>
        <taxon>Etheostoma</taxon>
    </lineage>
</organism>
<feature type="compositionally biased region" description="Basic and acidic residues" evidence="5">
    <location>
        <begin position="61"/>
        <end position="76"/>
    </location>
</feature>
<dbReference type="GO" id="GO:0003677">
    <property type="term" value="F:DNA binding"/>
    <property type="evidence" value="ECO:0007669"/>
    <property type="project" value="UniProtKB-UniRule"/>
</dbReference>
<dbReference type="PROSITE" id="PS50071">
    <property type="entry name" value="HOMEOBOX_2"/>
    <property type="match status" value="1"/>
</dbReference>
<dbReference type="SMART" id="SM00389">
    <property type="entry name" value="HOX"/>
    <property type="match status" value="1"/>
</dbReference>
<protein>
    <recommendedName>
        <fullName evidence="6">Homeobox domain-containing protein</fullName>
    </recommendedName>
</protein>
<evidence type="ECO:0000256" key="4">
    <source>
        <dbReference type="RuleBase" id="RU000682"/>
    </source>
</evidence>
<feature type="domain" description="Homeobox" evidence="6">
    <location>
        <begin position="120"/>
        <end position="175"/>
    </location>
</feature>
<evidence type="ECO:0000259" key="6">
    <source>
        <dbReference type="PROSITE" id="PS50071"/>
    </source>
</evidence>
<accession>A0A5J5CPV5</accession>
<dbReference type="InterPro" id="IPR050848">
    <property type="entry name" value="Homeobox_TF"/>
</dbReference>
<reference evidence="7 8" key="1">
    <citation type="submission" date="2019-08" db="EMBL/GenBank/DDBJ databases">
        <title>A chromosome-level genome assembly, high-density linkage maps, and genome scans reveal the genomic architecture of hybrid incompatibilities underlying speciation via character displacement in darters (Percidae: Etheostominae).</title>
        <authorList>
            <person name="Moran R.L."/>
            <person name="Catchen J.M."/>
            <person name="Fuller R.C."/>
        </authorList>
    </citation>
    <scope>NUCLEOTIDE SEQUENCE [LARGE SCALE GENOMIC DNA]</scope>
    <source>
        <strain evidence="7">EspeVRDwgs_2016</strain>
        <tissue evidence="7">Muscle</tissue>
    </source>
</reference>
<dbReference type="PANTHER" id="PTHR24333:SF5">
    <property type="entry name" value="VENT HOMEOBOX"/>
    <property type="match status" value="1"/>
</dbReference>
<evidence type="ECO:0000256" key="5">
    <source>
        <dbReference type="SAM" id="MobiDB-lite"/>
    </source>
</evidence>
<dbReference type="InterPro" id="IPR001356">
    <property type="entry name" value="HD"/>
</dbReference>
<dbReference type="SUPFAM" id="SSF46689">
    <property type="entry name" value="Homeodomain-like"/>
    <property type="match status" value="1"/>
</dbReference>
<evidence type="ECO:0000256" key="1">
    <source>
        <dbReference type="ARBA" id="ARBA00003263"/>
    </source>
</evidence>
<proteinExistence type="predicted"/>
<dbReference type="GO" id="GO:0005634">
    <property type="term" value="C:nucleus"/>
    <property type="evidence" value="ECO:0007669"/>
    <property type="project" value="UniProtKB-SubCell"/>
</dbReference>
<feature type="region of interest" description="Disordered" evidence="5">
    <location>
        <begin position="100"/>
        <end position="127"/>
    </location>
</feature>
<keyword evidence="8" id="KW-1185">Reference proteome</keyword>
<keyword evidence="3 4" id="KW-0371">Homeobox</keyword>
<dbReference type="EMBL" id="VOFY01000017">
    <property type="protein sequence ID" value="KAA8584042.1"/>
    <property type="molecule type" value="Genomic_DNA"/>
</dbReference>
<comment type="function">
    <text evidence="1">Sequence-specific transcription factor which is part of a developmental regulatory system that provides cells with specific positional identities on the anterior-posterior axis.</text>
</comment>
<dbReference type="Gene3D" id="1.10.10.60">
    <property type="entry name" value="Homeodomain-like"/>
    <property type="match status" value="1"/>
</dbReference>
<name>A0A5J5CPV5_9PERO</name>
<evidence type="ECO:0000256" key="2">
    <source>
        <dbReference type="ARBA" id="ARBA00004123"/>
    </source>
</evidence>
<gene>
    <name evidence="7" type="ORF">FQN60_015250</name>
</gene>
<dbReference type="CDD" id="cd00086">
    <property type="entry name" value="homeodomain"/>
    <property type="match status" value="1"/>
</dbReference>
<feature type="compositionally biased region" description="Low complexity" evidence="5">
    <location>
        <begin position="100"/>
        <end position="113"/>
    </location>
</feature>
<dbReference type="Proteomes" id="UP000327493">
    <property type="component" value="Chromosome 17"/>
</dbReference>
<keyword evidence="3 4" id="KW-0238">DNA-binding</keyword>